<dbReference type="AlphaFoldDB" id="A0A317C0Y3"/>
<dbReference type="Proteomes" id="UP000245539">
    <property type="component" value="Unassembled WGS sequence"/>
</dbReference>
<dbReference type="PROSITE" id="PS50885">
    <property type="entry name" value="HAMP"/>
    <property type="match status" value="1"/>
</dbReference>
<keyword evidence="12" id="KW-0812">Transmembrane</keyword>
<dbReference type="PANTHER" id="PTHR45528:SF1">
    <property type="entry name" value="SENSOR HISTIDINE KINASE CPXA"/>
    <property type="match status" value="1"/>
</dbReference>
<evidence type="ECO:0000256" key="10">
    <source>
        <dbReference type="ARBA" id="ARBA00023012"/>
    </source>
</evidence>
<evidence type="ECO:0000256" key="8">
    <source>
        <dbReference type="ARBA" id="ARBA00022777"/>
    </source>
</evidence>
<feature type="transmembrane region" description="Helical" evidence="12">
    <location>
        <begin position="314"/>
        <end position="335"/>
    </location>
</feature>
<dbReference type="Pfam" id="PF21623">
    <property type="entry name" value="HK_sensor_dom_bact"/>
    <property type="match status" value="1"/>
</dbReference>
<dbReference type="InterPro" id="IPR003660">
    <property type="entry name" value="HAMP_dom"/>
</dbReference>
<keyword evidence="15" id="KW-1185">Reference proteome</keyword>
<dbReference type="GO" id="GO:0005524">
    <property type="term" value="F:ATP binding"/>
    <property type="evidence" value="ECO:0007669"/>
    <property type="project" value="UniProtKB-KW"/>
</dbReference>
<organism evidence="14 15">
    <name type="scientific">Leucothrix pacifica</name>
    <dbReference type="NCBI Taxonomy" id="1247513"/>
    <lineage>
        <taxon>Bacteria</taxon>
        <taxon>Pseudomonadati</taxon>
        <taxon>Pseudomonadota</taxon>
        <taxon>Gammaproteobacteria</taxon>
        <taxon>Thiotrichales</taxon>
        <taxon>Thiotrichaceae</taxon>
        <taxon>Leucothrix</taxon>
    </lineage>
</organism>
<accession>A0A317C0Y3</accession>
<keyword evidence="7" id="KW-0547">Nucleotide-binding</keyword>
<keyword evidence="4" id="KW-1003">Cell membrane</keyword>
<keyword evidence="5" id="KW-0597">Phosphoprotein</keyword>
<dbReference type="EMBL" id="QGKM01000136">
    <property type="protein sequence ID" value="PWQ92029.1"/>
    <property type="molecule type" value="Genomic_DNA"/>
</dbReference>
<dbReference type="InterPro" id="IPR029151">
    <property type="entry name" value="Sensor-like_sf"/>
</dbReference>
<dbReference type="InterPro" id="IPR050398">
    <property type="entry name" value="HssS/ArlS-like"/>
</dbReference>
<dbReference type="GO" id="GO:0005886">
    <property type="term" value="C:plasma membrane"/>
    <property type="evidence" value="ECO:0007669"/>
    <property type="project" value="UniProtKB-SubCell"/>
</dbReference>
<dbReference type="Gene3D" id="6.10.340.10">
    <property type="match status" value="1"/>
</dbReference>
<name>A0A317C0Y3_9GAMM</name>
<reference evidence="14 15" key="1">
    <citation type="submission" date="2018-05" db="EMBL/GenBank/DDBJ databases">
        <title>Leucothrix arctica sp. nov., isolated from Arctic seawater.</title>
        <authorList>
            <person name="Choi A."/>
            <person name="Baek K."/>
        </authorList>
    </citation>
    <scope>NUCLEOTIDE SEQUENCE [LARGE SCALE GENOMIC DNA]</scope>
    <source>
        <strain evidence="14 15">JCM 18388</strain>
    </source>
</reference>
<keyword evidence="12" id="KW-1133">Transmembrane helix</keyword>
<proteinExistence type="predicted"/>
<dbReference type="SUPFAM" id="SSF103190">
    <property type="entry name" value="Sensory domain-like"/>
    <property type="match status" value="1"/>
</dbReference>
<evidence type="ECO:0000313" key="14">
    <source>
        <dbReference type="EMBL" id="PWQ92029.1"/>
    </source>
</evidence>
<comment type="caution">
    <text evidence="14">The sequence shown here is derived from an EMBL/GenBank/DDBJ whole genome shotgun (WGS) entry which is preliminary data.</text>
</comment>
<evidence type="ECO:0000256" key="5">
    <source>
        <dbReference type="ARBA" id="ARBA00022553"/>
    </source>
</evidence>
<evidence type="ECO:0000313" key="15">
    <source>
        <dbReference type="Proteomes" id="UP000245539"/>
    </source>
</evidence>
<dbReference type="CDD" id="cd06225">
    <property type="entry name" value="HAMP"/>
    <property type="match status" value="1"/>
</dbReference>
<dbReference type="SMART" id="SM00304">
    <property type="entry name" value="HAMP"/>
    <property type="match status" value="1"/>
</dbReference>
<protein>
    <recommendedName>
        <fullName evidence="3">histidine kinase</fullName>
        <ecNumber evidence="3">2.7.13.3</ecNumber>
    </recommendedName>
</protein>
<keyword evidence="9" id="KW-0067">ATP-binding</keyword>
<evidence type="ECO:0000256" key="2">
    <source>
        <dbReference type="ARBA" id="ARBA00004651"/>
    </source>
</evidence>
<evidence type="ECO:0000256" key="7">
    <source>
        <dbReference type="ARBA" id="ARBA00022741"/>
    </source>
</evidence>
<comment type="subcellular location">
    <subcellularLocation>
        <location evidence="2">Cell membrane</location>
        <topology evidence="2">Multi-pass membrane protein</topology>
    </subcellularLocation>
</comment>
<evidence type="ECO:0000256" key="11">
    <source>
        <dbReference type="ARBA" id="ARBA00023136"/>
    </source>
</evidence>
<dbReference type="InterPro" id="IPR048760">
    <property type="entry name" value="VP0354-like_sensor_dom"/>
</dbReference>
<evidence type="ECO:0000256" key="12">
    <source>
        <dbReference type="SAM" id="Phobius"/>
    </source>
</evidence>
<dbReference type="OrthoDB" id="9812260at2"/>
<evidence type="ECO:0000256" key="9">
    <source>
        <dbReference type="ARBA" id="ARBA00022840"/>
    </source>
</evidence>
<gene>
    <name evidence="14" type="ORF">DKW60_23310</name>
</gene>
<dbReference type="PANTHER" id="PTHR45528">
    <property type="entry name" value="SENSOR HISTIDINE KINASE CPXA"/>
    <property type="match status" value="1"/>
</dbReference>
<dbReference type="EC" id="2.7.13.3" evidence="3"/>
<keyword evidence="6" id="KW-0808">Transferase</keyword>
<dbReference type="GO" id="GO:0000155">
    <property type="term" value="F:phosphorelay sensor kinase activity"/>
    <property type="evidence" value="ECO:0007669"/>
    <property type="project" value="TreeGrafter"/>
</dbReference>
<sequence length="395" mass="44672">MRKIRNKLMLTMMVLTLLPAVLIGAYSIYTTSEALRENALIEQRNQLTQIQNAVEHHVSGVEKDLLFLRDSSALQLYLSAKRVSKSRSRLLLENLSNSAVLFIQQQQTYASLRLLDKRGKELLRVENVDGQASNLSDKKQLRDLKERDFFKQAVALKRGQIYISPIELRRDEDSIITPHQPTLRYATPVTDKGGSVQAVLVLNLDGKQLIEQVTTRSDETWNILFTDPNGYFFYHADKEKRWGGPKDLATSHNAFEDQHLSLASLKGSEEATSLENDQQLTLSQPISLGEGRPSLGYLFSTAPKKVLFKPEHDYFTVTLIIAAISLLLSLVFALIQSNSLSEPLVSLTKQVEHFSRGDLDTPIQTSEKNEIGELSHAIELLRKSMNILMKRTRKL</sequence>
<evidence type="ECO:0000256" key="6">
    <source>
        <dbReference type="ARBA" id="ARBA00022679"/>
    </source>
</evidence>
<evidence type="ECO:0000256" key="1">
    <source>
        <dbReference type="ARBA" id="ARBA00000085"/>
    </source>
</evidence>
<comment type="catalytic activity">
    <reaction evidence="1">
        <text>ATP + protein L-histidine = ADP + protein N-phospho-L-histidine.</text>
        <dbReference type="EC" id="2.7.13.3"/>
    </reaction>
</comment>
<dbReference type="Gene3D" id="3.30.450.20">
    <property type="entry name" value="PAS domain"/>
    <property type="match status" value="1"/>
</dbReference>
<evidence type="ECO:0000256" key="4">
    <source>
        <dbReference type="ARBA" id="ARBA00022475"/>
    </source>
</evidence>
<keyword evidence="10" id="KW-0902">Two-component regulatory system</keyword>
<keyword evidence="11 12" id="KW-0472">Membrane</keyword>
<dbReference type="Pfam" id="PF00672">
    <property type="entry name" value="HAMP"/>
    <property type="match status" value="1"/>
</dbReference>
<dbReference type="SUPFAM" id="SSF158472">
    <property type="entry name" value="HAMP domain-like"/>
    <property type="match status" value="1"/>
</dbReference>
<dbReference type="RefSeq" id="WP_109840037.1">
    <property type="nucleotide sequence ID" value="NZ_QGKM01000136.1"/>
</dbReference>
<evidence type="ECO:0000259" key="13">
    <source>
        <dbReference type="PROSITE" id="PS50885"/>
    </source>
</evidence>
<feature type="domain" description="HAMP" evidence="13">
    <location>
        <begin position="338"/>
        <end position="390"/>
    </location>
</feature>
<keyword evidence="8" id="KW-0418">Kinase</keyword>
<evidence type="ECO:0000256" key="3">
    <source>
        <dbReference type="ARBA" id="ARBA00012438"/>
    </source>
</evidence>